<dbReference type="STRING" id="1544413.Clow_00166"/>
<comment type="caution">
    <text evidence="2">The sequence shown here is derived from an EMBL/GenBank/DDBJ whole genome shotgun (WGS) entry which is preliminary data.</text>
</comment>
<feature type="transmembrane region" description="Helical" evidence="1">
    <location>
        <begin position="7"/>
        <end position="33"/>
    </location>
</feature>
<proteinExistence type="predicted"/>
<feature type="transmembrane region" description="Helical" evidence="1">
    <location>
        <begin position="63"/>
        <end position="86"/>
    </location>
</feature>
<evidence type="ECO:0000256" key="1">
    <source>
        <dbReference type="SAM" id="Phobius"/>
    </source>
</evidence>
<dbReference type="RefSeq" id="WP_055174972.1">
    <property type="nucleotide sequence ID" value="NZ_JAUSQY010000001.1"/>
</dbReference>
<dbReference type="PANTHER" id="PTHR37309">
    <property type="entry name" value="SLR0284 PROTEIN"/>
    <property type="match status" value="1"/>
</dbReference>
<protein>
    <recommendedName>
        <fullName evidence="4">Phage holin family protein</fullName>
    </recommendedName>
</protein>
<name>A0A0Q0ZAY5_9CORY</name>
<dbReference type="PANTHER" id="PTHR37309:SF1">
    <property type="entry name" value="SLR0284 PROTEIN"/>
    <property type="match status" value="1"/>
</dbReference>
<keyword evidence="1" id="KW-1133">Transmembrane helix</keyword>
<keyword evidence="1" id="KW-0812">Transmembrane</keyword>
<evidence type="ECO:0000313" key="2">
    <source>
        <dbReference type="EMBL" id="KQB87118.1"/>
    </source>
</evidence>
<dbReference type="OrthoDB" id="9810847at2"/>
<sequence>MSTLWNFFIRAVGTAVGLWVVTYFIGGVSVYGVTDEERLVSFLGSAAVIVVLNMTVRPVLRLLGLPLTILTLGLFALVINAFVFLLAGSVSSALGLGLTVANFRAAFFGAIVLGFVNWVLGPFTGALRARRR</sequence>
<accession>A0A0Q0ZAY5</accession>
<keyword evidence="3" id="KW-1185">Reference proteome</keyword>
<feature type="transmembrane region" description="Helical" evidence="1">
    <location>
        <begin position="106"/>
        <end position="127"/>
    </location>
</feature>
<dbReference type="EMBL" id="LKEV01000001">
    <property type="protein sequence ID" value="KQB87118.1"/>
    <property type="molecule type" value="Genomic_DNA"/>
</dbReference>
<dbReference type="AlphaFoldDB" id="A0A0Q0ZAY5"/>
<organism evidence="2 3">
    <name type="scientific">Corynebacterium lowii</name>
    <dbReference type="NCBI Taxonomy" id="1544413"/>
    <lineage>
        <taxon>Bacteria</taxon>
        <taxon>Bacillati</taxon>
        <taxon>Actinomycetota</taxon>
        <taxon>Actinomycetes</taxon>
        <taxon>Mycobacteriales</taxon>
        <taxon>Corynebacteriaceae</taxon>
        <taxon>Corynebacterium</taxon>
    </lineage>
</organism>
<dbReference type="Pfam" id="PF04020">
    <property type="entry name" value="Phage_holin_4_2"/>
    <property type="match status" value="1"/>
</dbReference>
<gene>
    <name evidence="2" type="ORF">Clow_00166</name>
</gene>
<evidence type="ECO:0000313" key="3">
    <source>
        <dbReference type="Proteomes" id="UP000050488"/>
    </source>
</evidence>
<keyword evidence="1" id="KW-0472">Membrane</keyword>
<dbReference type="PATRIC" id="fig|1544413.3.peg.169"/>
<dbReference type="Proteomes" id="UP000050488">
    <property type="component" value="Unassembled WGS sequence"/>
</dbReference>
<reference evidence="2 3" key="1">
    <citation type="submission" date="2015-10" db="EMBL/GenBank/DDBJ databases">
        <title>Corynebacteirum lowii and Corynebacterium oculi species nova, derived from human clinical disease and and emended description of Corynebacterium mastiditis.</title>
        <authorList>
            <person name="Bernard K."/>
            <person name="Pacheco A.L."/>
            <person name="Mcdougall C."/>
            <person name="Burtx T."/>
            <person name="Weibe D."/>
            <person name="Tyler S."/>
            <person name="Olson A.B."/>
            <person name="Cnockaert M."/>
            <person name="Eguchi H."/>
            <person name="Kuwahara T."/>
            <person name="Nakayama-Imaohji H."/>
            <person name="Boudewijins M."/>
            <person name="Van Hoecke F."/>
            <person name="Bernier A.-M."/>
            <person name="Vandamme P."/>
        </authorList>
    </citation>
    <scope>NUCLEOTIDE SEQUENCE [LARGE SCALE GENOMIC DNA]</scope>
    <source>
        <strain evidence="2 3">NML 130206</strain>
    </source>
</reference>
<evidence type="ECO:0008006" key="4">
    <source>
        <dbReference type="Google" id="ProtNLM"/>
    </source>
</evidence>
<feature type="transmembrane region" description="Helical" evidence="1">
    <location>
        <begin position="39"/>
        <end position="56"/>
    </location>
</feature>
<dbReference type="InterPro" id="IPR007165">
    <property type="entry name" value="Phage_holin_4_2"/>
</dbReference>